<dbReference type="AlphaFoldDB" id="A0A3T1CYK6"/>
<keyword evidence="3" id="KW-1185">Reference proteome</keyword>
<proteinExistence type="predicted"/>
<feature type="compositionally biased region" description="Acidic residues" evidence="1">
    <location>
        <begin position="1"/>
        <end position="15"/>
    </location>
</feature>
<organism evidence="2 3">
    <name type="scientific">Cohnella abietis</name>
    <dbReference type="NCBI Taxonomy" id="2507935"/>
    <lineage>
        <taxon>Bacteria</taxon>
        <taxon>Bacillati</taxon>
        <taxon>Bacillota</taxon>
        <taxon>Bacilli</taxon>
        <taxon>Bacillales</taxon>
        <taxon>Paenibacillaceae</taxon>
        <taxon>Cohnella</taxon>
    </lineage>
</organism>
<name>A0A3T1CYK6_9BACL</name>
<sequence>MGFPEEVEFPEETGSPEESGFSEEKGLPEGIGFSEEMAAAGDGLEDVHPLRADSSIAPSTNSLTCIIFIRVSSPIDLYGMYTRYVKDRLTSVYNR</sequence>
<evidence type="ECO:0000256" key="1">
    <source>
        <dbReference type="SAM" id="MobiDB-lite"/>
    </source>
</evidence>
<evidence type="ECO:0000313" key="2">
    <source>
        <dbReference type="EMBL" id="BBI30835.1"/>
    </source>
</evidence>
<gene>
    <name evidence="2" type="ORF">KCTCHS21_02340</name>
</gene>
<feature type="region of interest" description="Disordered" evidence="1">
    <location>
        <begin position="1"/>
        <end position="28"/>
    </location>
</feature>
<reference evidence="2 3" key="1">
    <citation type="submission" date="2019-01" db="EMBL/GenBank/DDBJ databases">
        <title>Complete genome sequence of Cohnella hallensis HS21 isolated from Korean fir (Abies koreana) rhizospheric soil.</title>
        <authorList>
            <person name="Jiang L."/>
            <person name="Kang S.W."/>
            <person name="Kim S."/>
            <person name="Jung J."/>
            <person name="Kim C.Y."/>
            <person name="Kim D.H."/>
            <person name="Kim S.W."/>
            <person name="Lee J."/>
        </authorList>
    </citation>
    <scope>NUCLEOTIDE SEQUENCE [LARGE SCALE GENOMIC DNA]</scope>
    <source>
        <strain evidence="2 3">HS21</strain>
    </source>
</reference>
<accession>A0A3T1CYK6</accession>
<protein>
    <submittedName>
        <fullName evidence="2">Uncharacterized protein</fullName>
    </submittedName>
</protein>
<dbReference type="KEGG" id="cohn:KCTCHS21_02340"/>
<dbReference type="Proteomes" id="UP000289856">
    <property type="component" value="Chromosome"/>
</dbReference>
<evidence type="ECO:0000313" key="3">
    <source>
        <dbReference type="Proteomes" id="UP000289856"/>
    </source>
</evidence>
<dbReference type="EMBL" id="AP019400">
    <property type="protein sequence ID" value="BBI30835.1"/>
    <property type="molecule type" value="Genomic_DNA"/>
</dbReference>